<protein>
    <submittedName>
        <fullName evidence="1">Uncharacterized protein</fullName>
    </submittedName>
</protein>
<dbReference type="EMBL" id="JAATIQ010000012">
    <property type="protein sequence ID" value="KAF4401591.1"/>
    <property type="molecule type" value="Genomic_DNA"/>
</dbReference>
<organism evidence="1 2">
    <name type="scientific">Cannabis sativa</name>
    <name type="common">Hemp</name>
    <name type="synonym">Marijuana</name>
    <dbReference type="NCBI Taxonomy" id="3483"/>
    <lineage>
        <taxon>Eukaryota</taxon>
        <taxon>Viridiplantae</taxon>
        <taxon>Streptophyta</taxon>
        <taxon>Embryophyta</taxon>
        <taxon>Tracheophyta</taxon>
        <taxon>Spermatophyta</taxon>
        <taxon>Magnoliopsida</taxon>
        <taxon>eudicotyledons</taxon>
        <taxon>Gunneridae</taxon>
        <taxon>Pentapetalae</taxon>
        <taxon>rosids</taxon>
        <taxon>fabids</taxon>
        <taxon>Rosales</taxon>
        <taxon>Cannabaceae</taxon>
        <taxon>Cannabis</taxon>
    </lineage>
</organism>
<evidence type="ECO:0000313" key="1">
    <source>
        <dbReference type="EMBL" id="KAF4401591.1"/>
    </source>
</evidence>
<dbReference type="Proteomes" id="UP000583929">
    <property type="component" value="Unassembled WGS sequence"/>
</dbReference>
<proteinExistence type="predicted"/>
<gene>
    <name evidence="1" type="ORF">G4B88_001785</name>
</gene>
<comment type="caution">
    <text evidence="1">The sequence shown here is derived from an EMBL/GenBank/DDBJ whole genome shotgun (WGS) entry which is preliminary data.</text>
</comment>
<evidence type="ECO:0000313" key="2">
    <source>
        <dbReference type="Proteomes" id="UP000583929"/>
    </source>
</evidence>
<reference evidence="1 2" key="1">
    <citation type="journal article" date="2020" name="bioRxiv">
        <title>Sequence and annotation of 42 cannabis genomes reveals extensive copy number variation in cannabinoid synthesis and pathogen resistance genes.</title>
        <authorList>
            <person name="Mckernan K.J."/>
            <person name="Helbert Y."/>
            <person name="Kane L.T."/>
            <person name="Ebling H."/>
            <person name="Zhang L."/>
            <person name="Liu B."/>
            <person name="Eaton Z."/>
            <person name="Mclaughlin S."/>
            <person name="Kingan S."/>
            <person name="Baybayan P."/>
            <person name="Concepcion G."/>
            <person name="Jordan M."/>
            <person name="Riva A."/>
            <person name="Barbazuk W."/>
            <person name="Harkins T."/>
        </authorList>
    </citation>
    <scope>NUCLEOTIDE SEQUENCE [LARGE SCALE GENOMIC DNA]</scope>
    <source>
        <strain evidence="2">cv. Jamaican Lion 4</strain>
        <tissue evidence="1">Leaf</tissue>
    </source>
</reference>
<sequence length="67" mass="7839">MVIKGRVECNICRREFVKELDLQHEFHNIGMGLIREMTRNMKENRSGHRDGAVVPRPYATLGCKLFH</sequence>
<name>A0A7J6I3G9_CANSA</name>
<accession>A0A7J6I3G9</accession>
<dbReference type="AlphaFoldDB" id="A0A7J6I3G9"/>
<keyword evidence="2" id="KW-1185">Reference proteome</keyword>